<dbReference type="EMBL" id="CAJVRL010000025">
    <property type="protein sequence ID" value="CAG8949992.1"/>
    <property type="molecule type" value="Genomic_DNA"/>
</dbReference>
<accession>A0A9N9KR01</accession>
<gene>
    <name evidence="2" type="ORF">HYFRA_00004324</name>
</gene>
<feature type="compositionally biased region" description="Pro residues" evidence="1">
    <location>
        <begin position="1"/>
        <end position="16"/>
    </location>
</feature>
<dbReference type="AlphaFoldDB" id="A0A9N9KR01"/>
<dbReference type="Proteomes" id="UP000696280">
    <property type="component" value="Unassembled WGS sequence"/>
</dbReference>
<evidence type="ECO:0000313" key="3">
    <source>
        <dbReference type="Proteomes" id="UP000696280"/>
    </source>
</evidence>
<name>A0A9N9KR01_9HELO</name>
<evidence type="ECO:0008006" key="4">
    <source>
        <dbReference type="Google" id="ProtNLM"/>
    </source>
</evidence>
<keyword evidence="3" id="KW-1185">Reference proteome</keyword>
<proteinExistence type="predicted"/>
<evidence type="ECO:0000256" key="1">
    <source>
        <dbReference type="SAM" id="MobiDB-lite"/>
    </source>
</evidence>
<organism evidence="2 3">
    <name type="scientific">Hymenoscyphus fraxineus</name>
    <dbReference type="NCBI Taxonomy" id="746836"/>
    <lineage>
        <taxon>Eukaryota</taxon>
        <taxon>Fungi</taxon>
        <taxon>Dikarya</taxon>
        <taxon>Ascomycota</taxon>
        <taxon>Pezizomycotina</taxon>
        <taxon>Leotiomycetes</taxon>
        <taxon>Helotiales</taxon>
        <taxon>Helotiaceae</taxon>
        <taxon>Hymenoscyphus</taxon>
    </lineage>
</organism>
<feature type="region of interest" description="Disordered" evidence="1">
    <location>
        <begin position="1"/>
        <end position="60"/>
    </location>
</feature>
<evidence type="ECO:0000313" key="2">
    <source>
        <dbReference type="EMBL" id="CAG8949992.1"/>
    </source>
</evidence>
<feature type="compositionally biased region" description="Polar residues" evidence="1">
    <location>
        <begin position="19"/>
        <end position="37"/>
    </location>
</feature>
<feature type="region of interest" description="Disordered" evidence="1">
    <location>
        <begin position="131"/>
        <end position="164"/>
    </location>
</feature>
<protein>
    <recommendedName>
        <fullName evidence="4">WW domain-containing protein</fullName>
    </recommendedName>
</protein>
<sequence>MPSPEPTHPSEPPPPYALNASQPPHGQYSSQDTSHLQVPSERIRNGIPPSARRSMEDEARSLPAGWIRQFDAETQHQFFIDTTATPPRSIWHHPYDDEEYLATLSSTERERLIGQHEFPSREDINAMTSGESDIEDHEHSKGNSVGVGGVASTEKDADKPKGIHKLTRKMKDKLTHSTHTEREAFRQKRAQEEAAAYERHRMIRAAMMRAIETGEPQYLGKNREGKSVYIDPPSRRGNGLQMGNVGGYPAAMGYGGPGYGWGGPPGVGCVRPGMGYGRRPGYGYGGGMGLPLMGGLVGGALLGGALF</sequence>
<comment type="caution">
    <text evidence="2">The sequence shown here is derived from an EMBL/GenBank/DDBJ whole genome shotgun (WGS) entry which is preliminary data.</text>
</comment>
<dbReference type="OrthoDB" id="2367685at2759"/>
<reference evidence="2" key="1">
    <citation type="submission" date="2021-07" db="EMBL/GenBank/DDBJ databases">
        <authorList>
            <person name="Durling M."/>
        </authorList>
    </citation>
    <scope>NUCLEOTIDE SEQUENCE</scope>
</reference>